<dbReference type="PROSITE" id="PS50217">
    <property type="entry name" value="BZIP"/>
    <property type="match status" value="1"/>
</dbReference>
<accession>A0A7S0N8W2</accession>
<dbReference type="AlphaFoldDB" id="A0A7S0N8W2"/>
<feature type="domain" description="BZIP" evidence="1">
    <location>
        <begin position="122"/>
        <end position="174"/>
    </location>
</feature>
<dbReference type="Gene3D" id="1.20.5.170">
    <property type="match status" value="1"/>
</dbReference>
<dbReference type="GO" id="GO:0003700">
    <property type="term" value="F:DNA-binding transcription factor activity"/>
    <property type="evidence" value="ECO:0007669"/>
    <property type="project" value="InterPro"/>
</dbReference>
<reference evidence="2" key="1">
    <citation type="submission" date="2021-01" db="EMBL/GenBank/DDBJ databases">
        <authorList>
            <person name="Corre E."/>
            <person name="Pelletier E."/>
            <person name="Niang G."/>
            <person name="Scheremetjew M."/>
            <person name="Finn R."/>
            <person name="Kale V."/>
            <person name="Holt S."/>
            <person name="Cochrane G."/>
            <person name="Meng A."/>
            <person name="Brown T."/>
            <person name="Cohen L."/>
        </authorList>
    </citation>
    <scope>NUCLEOTIDE SEQUENCE</scope>
    <source>
        <strain evidence="2">CCAP979/52</strain>
    </source>
</reference>
<proteinExistence type="predicted"/>
<dbReference type="SUPFAM" id="SSF57959">
    <property type="entry name" value="Leucine zipper domain"/>
    <property type="match status" value="1"/>
</dbReference>
<organism evidence="2">
    <name type="scientific">Cryptomonas curvata</name>
    <dbReference type="NCBI Taxonomy" id="233186"/>
    <lineage>
        <taxon>Eukaryota</taxon>
        <taxon>Cryptophyceae</taxon>
        <taxon>Cryptomonadales</taxon>
        <taxon>Cryptomonadaceae</taxon>
        <taxon>Cryptomonas</taxon>
    </lineage>
</organism>
<name>A0A7S0N8W2_9CRYP</name>
<evidence type="ECO:0000313" key="2">
    <source>
        <dbReference type="EMBL" id="CAD8660388.1"/>
    </source>
</evidence>
<evidence type="ECO:0000259" key="1">
    <source>
        <dbReference type="PROSITE" id="PS50217"/>
    </source>
</evidence>
<dbReference type="SMART" id="SM00338">
    <property type="entry name" value="BRLZ"/>
    <property type="match status" value="1"/>
</dbReference>
<dbReference type="EMBL" id="HBEZ01057912">
    <property type="protein sequence ID" value="CAD8660388.1"/>
    <property type="molecule type" value="Transcribed_RNA"/>
</dbReference>
<protein>
    <recommendedName>
        <fullName evidence="1">BZIP domain-containing protein</fullName>
    </recommendedName>
</protein>
<dbReference type="InterPro" id="IPR046347">
    <property type="entry name" value="bZIP_sf"/>
</dbReference>
<dbReference type="InterPro" id="IPR004827">
    <property type="entry name" value="bZIP"/>
</dbReference>
<sequence>MNIETNNMHIEKNLCFSCGLSYLDYWKKDNNVDLDLFKKIFHQKFFKNSKSGNIIYFDRNISSYKTIDLYCNEGNNSQYQYQFENFLNLNDAEKNLDQFLDLSVNNVFAGKRRRRRKFLTDDERRIARILKNRRTAEESRQRRIQKMKQLESFVILSEERERKLKEEICYLGKENATQTVELILIKRKILYDSNNVNLL</sequence>
<gene>
    <name evidence="2" type="ORF">CCUR1050_LOCUS31748</name>
</gene>